<dbReference type="InterPro" id="IPR037518">
    <property type="entry name" value="MPN"/>
</dbReference>
<organism evidence="10 11">
    <name type="scientific">Brachionus calyciflorus</name>
    <dbReference type="NCBI Taxonomy" id="104777"/>
    <lineage>
        <taxon>Eukaryota</taxon>
        <taxon>Metazoa</taxon>
        <taxon>Spiralia</taxon>
        <taxon>Gnathifera</taxon>
        <taxon>Rotifera</taxon>
        <taxon>Eurotatoria</taxon>
        <taxon>Monogononta</taxon>
        <taxon>Pseudotrocha</taxon>
        <taxon>Ploima</taxon>
        <taxon>Brachionidae</taxon>
        <taxon>Brachionus</taxon>
    </lineage>
</organism>
<keyword evidence="4" id="KW-0479">Metal-binding</keyword>
<evidence type="ECO:0000256" key="1">
    <source>
        <dbReference type="ARBA" id="ARBA00001947"/>
    </source>
</evidence>
<dbReference type="InterPro" id="IPR015063">
    <property type="entry name" value="USP8_dimer"/>
</dbReference>
<dbReference type="CDD" id="cd08066">
    <property type="entry name" value="MPN_AMSH_like"/>
    <property type="match status" value="1"/>
</dbReference>
<dbReference type="SUPFAM" id="SSF140856">
    <property type="entry name" value="USP8 N-terminal domain-like"/>
    <property type="match status" value="1"/>
</dbReference>
<evidence type="ECO:0000256" key="3">
    <source>
        <dbReference type="ARBA" id="ARBA00022670"/>
    </source>
</evidence>
<reference evidence="10" key="1">
    <citation type="submission" date="2021-02" db="EMBL/GenBank/DDBJ databases">
        <authorList>
            <person name="Nowell W R."/>
        </authorList>
    </citation>
    <scope>NUCLEOTIDE SEQUENCE</scope>
    <source>
        <strain evidence="10">Ploen Becks lab</strain>
    </source>
</reference>
<dbReference type="GO" id="GO:0070536">
    <property type="term" value="P:protein K63-linked deubiquitination"/>
    <property type="evidence" value="ECO:0007669"/>
    <property type="project" value="InterPro"/>
</dbReference>
<dbReference type="InterPro" id="IPR000555">
    <property type="entry name" value="JAMM/MPN+_dom"/>
</dbReference>
<dbReference type="Gene3D" id="3.40.140.10">
    <property type="entry name" value="Cytidine Deaminase, domain 2"/>
    <property type="match status" value="1"/>
</dbReference>
<dbReference type="OrthoDB" id="3640at2759"/>
<keyword evidence="7" id="KW-0862">Zinc</keyword>
<dbReference type="GO" id="GO:0061578">
    <property type="term" value="F:K63-linked deubiquitinase activity"/>
    <property type="evidence" value="ECO:0007669"/>
    <property type="project" value="InterPro"/>
</dbReference>
<feature type="domain" description="MPN" evidence="9">
    <location>
        <begin position="183"/>
        <end position="311"/>
    </location>
</feature>
<evidence type="ECO:0000256" key="8">
    <source>
        <dbReference type="ARBA" id="ARBA00023049"/>
    </source>
</evidence>
<dbReference type="Gene3D" id="1.20.58.80">
    <property type="entry name" value="Phosphotransferase system, lactose/cellobiose-type IIA subunit"/>
    <property type="match status" value="1"/>
</dbReference>
<evidence type="ECO:0000313" key="11">
    <source>
        <dbReference type="Proteomes" id="UP000663879"/>
    </source>
</evidence>
<protein>
    <recommendedName>
        <fullName evidence="9">MPN domain-containing protein</fullName>
    </recommendedName>
</protein>
<gene>
    <name evidence="10" type="ORF">OXX778_LOCUS5153</name>
</gene>
<dbReference type="GO" id="GO:0005768">
    <property type="term" value="C:endosome"/>
    <property type="evidence" value="ECO:0007669"/>
    <property type="project" value="TreeGrafter"/>
</dbReference>
<accession>A0A813R252</accession>
<dbReference type="GO" id="GO:0016020">
    <property type="term" value="C:membrane"/>
    <property type="evidence" value="ECO:0007669"/>
    <property type="project" value="TreeGrafter"/>
</dbReference>
<evidence type="ECO:0000256" key="7">
    <source>
        <dbReference type="ARBA" id="ARBA00022833"/>
    </source>
</evidence>
<evidence type="ECO:0000256" key="6">
    <source>
        <dbReference type="ARBA" id="ARBA00022801"/>
    </source>
</evidence>
<keyword evidence="8" id="KW-0482">Metalloprotease</keyword>
<comment type="cofactor">
    <cofactor evidence="1">
        <name>Zn(2+)</name>
        <dbReference type="ChEBI" id="CHEBI:29105"/>
    </cofactor>
</comment>
<dbReference type="EMBL" id="CAJNOC010000546">
    <property type="protein sequence ID" value="CAF0774921.1"/>
    <property type="molecule type" value="Genomic_DNA"/>
</dbReference>
<dbReference type="PANTHER" id="PTHR12947">
    <property type="entry name" value="AMSH-LIKE PROTEASE"/>
    <property type="match status" value="1"/>
</dbReference>
<dbReference type="Proteomes" id="UP000663879">
    <property type="component" value="Unassembled WGS sequence"/>
</dbReference>
<dbReference type="GO" id="GO:0006508">
    <property type="term" value="P:proteolysis"/>
    <property type="evidence" value="ECO:0007669"/>
    <property type="project" value="UniProtKB-KW"/>
</dbReference>
<comment type="caution">
    <text evidence="10">The sequence shown here is derived from an EMBL/GenBank/DDBJ whole genome shotgun (WGS) entry which is preliminary data.</text>
</comment>
<dbReference type="GO" id="GO:0140492">
    <property type="term" value="F:metal-dependent deubiquitinase activity"/>
    <property type="evidence" value="ECO:0007669"/>
    <property type="project" value="InterPro"/>
</dbReference>
<dbReference type="GO" id="GO:0046872">
    <property type="term" value="F:metal ion binding"/>
    <property type="evidence" value="ECO:0007669"/>
    <property type="project" value="UniProtKB-KW"/>
</dbReference>
<evidence type="ECO:0000256" key="2">
    <source>
        <dbReference type="ARBA" id="ARBA00010981"/>
    </source>
</evidence>
<dbReference type="AlphaFoldDB" id="A0A813R252"/>
<evidence type="ECO:0000313" key="10">
    <source>
        <dbReference type="EMBL" id="CAF0774921.1"/>
    </source>
</evidence>
<dbReference type="Pfam" id="PF01398">
    <property type="entry name" value="JAB"/>
    <property type="match status" value="1"/>
</dbReference>
<evidence type="ECO:0000256" key="5">
    <source>
        <dbReference type="ARBA" id="ARBA00022786"/>
    </source>
</evidence>
<keyword evidence="11" id="KW-1185">Reference proteome</keyword>
<comment type="similarity">
    <text evidence="2">Belongs to the peptidase M67C family.</text>
</comment>
<dbReference type="PANTHER" id="PTHR12947:SF13">
    <property type="entry name" value="FI19924P1"/>
    <property type="match status" value="1"/>
</dbReference>
<dbReference type="SUPFAM" id="SSF102712">
    <property type="entry name" value="JAB1/MPN domain"/>
    <property type="match status" value="1"/>
</dbReference>
<dbReference type="SMART" id="SM00232">
    <property type="entry name" value="JAB_MPN"/>
    <property type="match status" value="1"/>
</dbReference>
<keyword evidence="5" id="KW-0833">Ubl conjugation pathway</keyword>
<dbReference type="Pfam" id="PF08969">
    <property type="entry name" value="USP8_dimer"/>
    <property type="match status" value="1"/>
</dbReference>
<evidence type="ECO:0000256" key="4">
    <source>
        <dbReference type="ARBA" id="ARBA00022723"/>
    </source>
</evidence>
<keyword evidence="3" id="KW-0645">Protease</keyword>
<evidence type="ECO:0000259" key="9">
    <source>
        <dbReference type="PROSITE" id="PS50249"/>
    </source>
</evidence>
<name>A0A813R252_9BILA</name>
<dbReference type="PROSITE" id="PS50249">
    <property type="entry name" value="MPN"/>
    <property type="match status" value="1"/>
</dbReference>
<keyword evidence="6" id="KW-0378">Hydrolase</keyword>
<dbReference type="InterPro" id="IPR044098">
    <property type="entry name" value="STAMBP/STALP-like_MPN"/>
</dbReference>
<sequence>MNSQVNTFKDLIDEPDRRFKEFFNFHTDVKINPSFSIAKYIRSGRELIRMGNIYFSEHDYLQAFVLYSRFAVLYSQTLKTHPEYPTCNKSDIAEINKQLTTIAFPRAEKLKIYIKEIFQNEANEHWKILDEQKNKKIIEDQEDEKLKNSILNNTELNELDELNKPVIDRTLKPKEKVSNFRPVFLPGDTMTKFLEIAYANTQRNIETCGILAGRLNQNKFTLTHCIIPKQKGTSDTCSTEHEHELCESIDSNNLITLGWIHTHPSQTAFLSSIDLHTHYGYQLMIPEAIAIVCAPSYNQNGIFILNPSGLQEISECSKDGFHPHTKNPELFEECDHVTLDNNLRIKIIDLRMVTSRSY</sequence>
<proteinExistence type="inferred from homology"/>